<evidence type="ECO:0000313" key="4">
    <source>
        <dbReference type="Proteomes" id="UP000004508"/>
    </source>
</evidence>
<dbReference type="EMBL" id="ADVG01000006">
    <property type="protein sequence ID" value="EFH79649.1"/>
    <property type="molecule type" value="Genomic_DNA"/>
</dbReference>
<keyword evidence="3" id="KW-0238">DNA-binding</keyword>
<comment type="caution">
    <text evidence="3">The sequence shown here is derived from an EMBL/GenBank/DDBJ whole genome shotgun (WGS) entry which is preliminary data.</text>
</comment>
<name>D6U8T9_KTERA</name>
<feature type="compositionally biased region" description="Acidic residues" evidence="2">
    <location>
        <begin position="1"/>
        <end position="10"/>
    </location>
</feature>
<proteinExistence type="predicted"/>
<dbReference type="GO" id="GO:0003677">
    <property type="term" value="F:DNA binding"/>
    <property type="evidence" value="ECO:0007669"/>
    <property type="project" value="UniProtKB-KW"/>
</dbReference>
<dbReference type="AlphaFoldDB" id="D6U8T9"/>
<keyword evidence="1" id="KW-0175">Coiled coil</keyword>
<feature type="compositionally biased region" description="Basic and acidic residues" evidence="2">
    <location>
        <begin position="31"/>
        <end position="42"/>
    </location>
</feature>
<evidence type="ECO:0000256" key="1">
    <source>
        <dbReference type="SAM" id="Coils"/>
    </source>
</evidence>
<dbReference type="Proteomes" id="UP000004508">
    <property type="component" value="Unassembled WGS sequence"/>
</dbReference>
<accession>D6U8T9</accession>
<evidence type="ECO:0000256" key="2">
    <source>
        <dbReference type="SAM" id="MobiDB-lite"/>
    </source>
</evidence>
<protein>
    <submittedName>
        <fullName evidence="3">AT hook, DNA-binding motif protein</fullName>
    </submittedName>
</protein>
<feature type="region of interest" description="Disordered" evidence="2">
    <location>
        <begin position="1"/>
        <end position="53"/>
    </location>
</feature>
<organism evidence="3 4">
    <name type="scientific">Ktedonobacter racemifer DSM 44963</name>
    <dbReference type="NCBI Taxonomy" id="485913"/>
    <lineage>
        <taxon>Bacteria</taxon>
        <taxon>Bacillati</taxon>
        <taxon>Chloroflexota</taxon>
        <taxon>Ktedonobacteria</taxon>
        <taxon>Ktedonobacterales</taxon>
        <taxon>Ktedonobacteraceae</taxon>
        <taxon>Ktedonobacter</taxon>
    </lineage>
</organism>
<gene>
    <name evidence="3" type="ORF">Krac_0127</name>
</gene>
<keyword evidence="4" id="KW-1185">Reference proteome</keyword>
<dbReference type="InParanoid" id="D6U8T9"/>
<sequence>MNEPPIDDQGQEPPPQEEQPTTRKRGRPRKWTREQRRIEPVGEGRMSFKPGDPHPMDAQIEEAGQLREAITQQLEQLQGLVHDLAQLDDPGAAISREEQAISKLLWRMYGTRKHREHILATFIAARRRRLLQRLQAAEAALEQARAFLTADAGLLPLLQQTIAQAQAHALALHGPPPPVPGEAPGTQEGEATEKEAQEQAAPPEEQPDPQAEQRHALMQSASGGDDATTTRAALAAYEERARIMRNAIGDARGSFEWYYIPKPKVRTREAAELLARGEALPEGMQEFEEEEEPGVWGPYLRYRWWEGKERYSIGLGHVRGDDSKFSTEPPIF</sequence>
<evidence type="ECO:0000313" key="3">
    <source>
        <dbReference type="EMBL" id="EFH79649.1"/>
    </source>
</evidence>
<reference evidence="3 4" key="1">
    <citation type="journal article" date="2011" name="Stand. Genomic Sci.">
        <title>Non-contiguous finished genome sequence and contextual data of the filamentous soil bacterium Ktedonobacter racemifer type strain (SOSP1-21).</title>
        <authorList>
            <person name="Chang Y.J."/>
            <person name="Land M."/>
            <person name="Hauser L."/>
            <person name="Chertkov O."/>
            <person name="Del Rio T.G."/>
            <person name="Nolan M."/>
            <person name="Copeland A."/>
            <person name="Tice H."/>
            <person name="Cheng J.F."/>
            <person name="Lucas S."/>
            <person name="Han C."/>
            <person name="Goodwin L."/>
            <person name="Pitluck S."/>
            <person name="Ivanova N."/>
            <person name="Ovchinikova G."/>
            <person name="Pati A."/>
            <person name="Chen A."/>
            <person name="Palaniappan K."/>
            <person name="Mavromatis K."/>
            <person name="Liolios K."/>
            <person name="Brettin T."/>
            <person name="Fiebig A."/>
            <person name="Rohde M."/>
            <person name="Abt B."/>
            <person name="Goker M."/>
            <person name="Detter J.C."/>
            <person name="Woyke T."/>
            <person name="Bristow J."/>
            <person name="Eisen J.A."/>
            <person name="Markowitz V."/>
            <person name="Hugenholtz P."/>
            <person name="Kyrpides N.C."/>
            <person name="Klenk H.P."/>
            <person name="Lapidus A."/>
        </authorList>
    </citation>
    <scope>NUCLEOTIDE SEQUENCE [LARGE SCALE GENOMIC DNA]</scope>
    <source>
        <strain evidence="4">DSM 44963</strain>
    </source>
</reference>
<feature type="coiled-coil region" evidence="1">
    <location>
        <begin position="60"/>
        <end position="87"/>
    </location>
</feature>
<dbReference type="OrthoDB" id="10006348at2"/>
<dbReference type="RefSeq" id="WP_007923636.1">
    <property type="nucleotide sequence ID" value="NZ_ADVG01000006.1"/>
</dbReference>
<feature type="region of interest" description="Disordered" evidence="2">
    <location>
        <begin position="171"/>
        <end position="230"/>
    </location>
</feature>